<dbReference type="InterPro" id="IPR012334">
    <property type="entry name" value="Pectin_lyas_fold"/>
</dbReference>
<dbReference type="InterPro" id="IPR046265">
    <property type="entry name" value="DUF6298"/>
</dbReference>
<organism evidence="3 4">
    <name type="scientific">Pedobacter westerhofensis</name>
    <dbReference type="NCBI Taxonomy" id="425512"/>
    <lineage>
        <taxon>Bacteria</taxon>
        <taxon>Pseudomonadati</taxon>
        <taxon>Bacteroidota</taxon>
        <taxon>Sphingobacteriia</taxon>
        <taxon>Sphingobacteriales</taxon>
        <taxon>Sphingobacteriaceae</taxon>
        <taxon>Pedobacter</taxon>
    </lineage>
</organism>
<evidence type="ECO:0000313" key="4">
    <source>
        <dbReference type="Proteomes" id="UP000320300"/>
    </source>
</evidence>
<dbReference type="InterPro" id="IPR017853">
    <property type="entry name" value="GH"/>
</dbReference>
<gene>
    <name evidence="3" type="ORF">SAMN06265348_101307</name>
</gene>
<evidence type="ECO:0000256" key="1">
    <source>
        <dbReference type="SAM" id="SignalP"/>
    </source>
</evidence>
<dbReference type="InterPro" id="IPR011050">
    <property type="entry name" value="Pectin_lyase_fold/virulence"/>
</dbReference>
<dbReference type="SUPFAM" id="SSF51126">
    <property type="entry name" value="Pectin lyase-like"/>
    <property type="match status" value="1"/>
</dbReference>
<proteinExistence type="predicted"/>
<name>A0A521AMP9_9SPHI</name>
<sequence>MLKYIYNFSCFILTFFALLTASAQKKAIPKAPVYQDKDGRLVYTPDALGNRIPDFSFCGYKAGASSIPDAQIKVVVPLRKGDATNAVQSALDYVSSLAPGKDGLRGAVLLQKGLYEISGTLHIHTSGVILRGSGTGSTVLLGTGTGRETLITIAGKNNKIQGKEQKIDEAYVGVNAMSFKVLNPSGFKAGDQVTVRRPSTAAWINQTGTANFGGGISALGWKAGTRDVFWDRTIKEIKGSLITLDAPLTTALDSNYGGGYLSAYQWEGRIADTGIENLELASAFDPANLKDEAHRWMAITIENVKDAWVRQVNFKHFAGSAVEVLATARRVTVEDCKSLDPVSEIGGQRRNTFITTGQQTLFQRIYSAYGYHDFSTGFCAAGPNAFVECKAYMPYSFSGATDSWASGVLFDIVNIDGQAALSFMNRGQDGMGAGWAAANSVFWQCSASKIDCYQPPGAQNWSFGSWAQFAGDGYWDSSNEQIKPRSLYYAQLQDRLGKTLAVYLMPTPTEASSSPTVAAAAQLTQLSARPALTLEEFIDQAASRAVIPTEAKGVKSIDQIGLNKISATVLAPKMTVVNGWLVRGAAIVSGGRQDVQWWTGSARPYALSGMKAHITRFVPGQTGTGLTDDLNAVTDSMKADHVVAIDHNYALWYERRRDDHERIRRIDGDVWPPFYELPFARSGQGTAYDGLSKYDLTKYNKWYWSRLKQFADLADQKGLLLLHQNYFQHNIIEAGAHYADFPWRSANNVNDTGFPEPVPYAGDKRIFMADQFYDVSNPQRRKIHEAYIRQCLDNFKDNSGVIQFIGAEFTGPLHFVQFWIDTIRAWEKETGKKALIALCTTKDVQDAILADPERAAVVDMIDIRYWHYQSDGKAYAPPGGQSLAPRQQARLYKPKKTSFEQVYRAVLEYRQKFPEKAVSYSGDNFDHFGWAALMAGGSLAVIPKITHPQFGADVAAMVPAAESTANAQYVLAGKGNSFLIYLFPGKSLKLDLPAGSYRLRTINPVNGLTEKKERRLNGNNTFEYQNQSDLEQVIWISKK</sequence>
<evidence type="ECO:0000259" key="2">
    <source>
        <dbReference type="Pfam" id="PF19815"/>
    </source>
</evidence>
<dbReference type="Gene3D" id="2.160.20.10">
    <property type="entry name" value="Single-stranded right-handed beta-helix, Pectin lyase-like"/>
    <property type="match status" value="1"/>
</dbReference>
<accession>A0A521AMP9</accession>
<dbReference type="EMBL" id="FXTN01000001">
    <property type="protein sequence ID" value="SMO36098.1"/>
    <property type="molecule type" value="Genomic_DNA"/>
</dbReference>
<protein>
    <recommendedName>
        <fullName evidence="2">DUF6298 domain-containing protein</fullName>
    </recommendedName>
</protein>
<evidence type="ECO:0000313" key="3">
    <source>
        <dbReference type="EMBL" id="SMO36098.1"/>
    </source>
</evidence>
<feature type="domain" description="DUF6298" evidence="2">
    <location>
        <begin position="473"/>
        <end position="957"/>
    </location>
</feature>
<keyword evidence="4" id="KW-1185">Reference proteome</keyword>
<feature type="signal peptide" evidence="1">
    <location>
        <begin position="1"/>
        <end position="23"/>
    </location>
</feature>
<dbReference type="AlphaFoldDB" id="A0A521AMP9"/>
<dbReference type="SUPFAM" id="SSF51445">
    <property type="entry name" value="(Trans)glycosidases"/>
    <property type="match status" value="1"/>
</dbReference>
<reference evidence="3 4" key="1">
    <citation type="submission" date="2017-05" db="EMBL/GenBank/DDBJ databases">
        <authorList>
            <person name="Varghese N."/>
            <person name="Submissions S."/>
        </authorList>
    </citation>
    <scope>NUCLEOTIDE SEQUENCE [LARGE SCALE GENOMIC DNA]</scope>
    <source>
        <strain evidence="3 4">DSM 19036</strain>
    </source>
</reference>
<dbReference type="RefSeq" id="WP_246101285.1">
    <property type="nucleotide sequence ID" value="NZ_CBCSJO010000002.1"/>
</dbReference>
<feature type="chain" id="PRO_5022017736" description="DUF6298 domain-containing protein" evidence="1">
    <location>
        <begin position="24"/>
        <end position="1039"/>
    </location>
</feature>
<keyword evidence="1" id="KW-0732">Signal</keyword>
<dbReference type="Pfam" id="PF19815">
    <property type="entry name" value="DUF6298"/>
    <property type="match status" value="1"/>
</dbReference>
<dbReference type="Proteomes" id="UP000320300">
    <property type="component" value="Unassembled WGS sequence"/>
</dbReference>